<reference evidence="1 2" key="1">
    <citation type="journal article" date="2015" name="Nature">
        <title>rRNA introns, odd ribosomes, and small enigmatic genomes across a large radiation of phyla.</title>
        <authorList>
            <person name="Brown C.T."/>
            <person name="Hug L.A."/>
            <person name="Thomas B.C."/>
            <person name="Sharon I."/>
            <person name="Castelle C.J."/>
            <person name="Singh A."/>
            <person name="Wilkins M.J."/>
            <person name="Williams K.H."/>
            <person name="Banfield J.F."/>
        </authorList>
    </citation>
    <scope>NUCLEOTIDE SEQUENCE [LARGE SCALE GENOMIC DNA]</scope>
</reference>
<sequence length="179" mass="20167">MSILQRVESLKPRDAYFEPGVGSSYEIWRKGLLNVIAIERPADLMKGGFYFQADGVVGRVLPDFDMDSGTQTVVVYDPATSRFGEQTMYADSDLTGQRQWESLKFAPASFENGIDFVQGLIHLGAQDEEIKANTADVVAGCRRHLQTLHNLEARKIQLAQARVDEWNRQLQVLEQPHNI</sequence>
<name>A0A0G1U2E4_9BACT</name>
<evidence type="ECO:0000313" key="2">
    <source>
        <dbReference type="Proteomes" id="UP000034739"/>
    </source>
</evidence>
<evidence type="ECO:0000313" key="1">
    <source>
        <dbReference type="EMBL" id="KKU88249.1"/>
    </source>
</evidence>
<dbReference type="AlphaFoldDB" id="A0A0G1U2E4"/>
<organism evidence="1 2">
    <name type="scientific">Candidatus Gottesmanbacteria bacterium GW2011_GWA2_47_9</name>
    <dbReference type="NCBI Taxonomy" id="1618445"/>
    <lineage>
        <taxon>Bacteria</taxon>
        <taxon>Candidatus Gottesmaniibacteriota</taxon>
    </lineage>
</organism>
<accession>A0A0G1U2E4</accession>
<protein>
    <submittedName>
        <fullName evidence="1">Uncharacterized protein</fullName>
    </submittedName>
</protein>
<comment type="caution">
    <text evidence="1">The sequence shown here is derived from an EMBL/GenBank/DDBJ whole genome shotgun (WGS) entry which is preliminary data.</text>
</comment>
<dbReference type="EMBL" id="LCOY01000010">
    <property type="protein sequence ID" value="KKU88249.1"/>
    <property type="molecule type" value="Genomic_DNA"/>
</dbReference>
<dbReference type="Proteomes" id="UP000034739">
    <property type="component" value="Unassembled WGS sequence"/>
</dbReference>
<gene>
    <name evidence="1" type="ORF">UY16_C0010G0005</name>
</gene>
<proteinExistence type="predicted"/>